<evidence type="ECO:0000313" key="3">
    <source>
        <dbReference type="EMBL" id="PIA53739.1"/>
    </source>
</evidence>
<protein>
    <recommendedName>
        <fullName evidence="2">SRR1-like domain-containing protein</fullName>
    </recommendedName>
</protein>
<sequence length="284" mass="32770">MAASTKTLKPQTAVLGGDWTIVTSRRGKQKNKCHLKIETVEQHSWTPSDVEIDVEREAKLMKKMEKCISNLENTEFYKKVLDQIQTPEIFHYFSRILTSESKMQMVIYGIGSIESYETPRLQLSLAILIKRNFNWIGDIEVFDPVLSKTEIKVLEALGCSVLLVNEQGRRQALKPTLFFMPHCEAVLYDNLLQANWRAEHLNQVVLFGNSFEKYEQHMSEFKNSAIVDSAKFILGVRKFTVEVGIDIVSEDFFRAFHDSSWHFFNLDSQLDVDLHSLKLSSIEQ</sequence>
<dbReference type="AlphaFoldDB" id="A0A2G5EDA2"/>
<dbReference type="PANTHER" id="PTHR28626">
    <property type="entry name" value="SRR1-LIKE PROTEIN"/>
    <property type="match status" value="1"/>
</dbReference>
<comment type="similarity">
    <text evidence="1">Belongs to the SRR1 family.</text>
</comment>
<dbReference type="PANTHER" id="PTHR28626:SF3">
    <property type="entry name" value="SRR1-LIKE PROTEIN"/>
    <property type="match status" value="1"/>
</dbReference>
<dbReference type="GO" id="GO:0005634">
    <property type="term" value="C:nucleus"/>
    <property type="evidence" value="ECO:0007669"/>
    <property type="project" value="TreeGrafter"/>
</dbReference>
<evidence type="ECO:0000313" key="4">
    <source>
        <dbReference type="Proteomes" id="UP000230069"/>
    </source>
</evidence>
<evidence type="ECO:0000259" key="2">
    <source>
        <dbReference type="Pfam" id="PF07985"/>
    </source>
</evidence>
<reference evidence="3 4" key="1">
    <citation type="submission" date="2017-09" db="EMBL/GenBank/DDBJ databases">
        <title>WGS assembly of Aquilegia coerulea Goldsmith.</title>
        <authorList>
            <person name="Hodges S."/>
            <person name="Kramer E."/>
            <person name="Nordborg M."/>
            <person name="Tomkins J."/>
            <person name="Borevitz J."/>
            <person name="Derieg N."/>
            <person name="Yan J."/>
            <person name="Mihaltcheva S."/>
            <person name="Hayes R.D."/>
            <person name="Rokhsar D."/>
        </authorList>
    </citation>
    <scope>NUCLEOTIDE SEQUENCE [LARGE SCALE GENOMIC DNA]</scope>
    <source>
        <strain evidence="4">cv. Goldsmith</strain>
    </source>
</reference>
<dbReference type="OrthoDB" id="551431at2759"/>
<proteinExistence type="inferred from homology"/>
<organism evidence="3 4">
    <name type="scientific">Aquilegia coerulea</name>
    <name type="common">Rocky mountain columbine</name>
    <dbReference type="NCBI Taxonomy" id="218851"/>
    <lineage>
        <taxon>Eukaryota</taxon>
        <taxon>Viridiplantae</taxon>
        <taxon>Streptophyta</taxon>
        <taxon>Embryophyta</taxon>
        <taxon>Tracheophyta</taxon>
        <taxon>Spermatophyta</taxon>
        <taxon>Magnoliopsida</taxon>
        <taxon>Ranunculales</taxon>
        <taxon>Ranunculaceae</taxon>
        <taxon>Thalictroideae</taxon>
        <taxon>Aquilegia</taxon>
    </lineage>
</organism>
<dbReference type="Pfam" id="PF07985">
    <property type="entry name" value="SRR1"/>
    <property type="match status" value="1"/>
</dbReference>
<dbReference type="InParanoid" id="A0A2G5EDA2"/>
<evidence type="ECO:0000256" key="1">
    <source>
        <dbReference type="ARBA" id="ARBA00009856"/>
    </source>
</evidence>
<keyword evidence="4" id="KW-1185">Reference proteome</keyword>
<dbReference type="InterPro" id="IPR040044">
    <property type="entry name" value="SRR1L"/>
</dbReference>
<dbReference type="FunCoup" id="A0A2G5EDA2">
    <property type="interactions" value="2007"/>
</dbReference>
<accession>A0A2G5EDA2</accession>
<gene>
    <name evidence="3" type="ORF">AQUCO_00900370v1</name>
</gene>
<dbReference type="STRING" id="218851.A0A2G5EDA2"/>
<dbReference type="Proteomes" id="UP000230069">
    <property type="component" value="Unassembled WGS sequence"/>
</dbReference>
<name>A0A2G5EDA2_AQUCA</name>
<dbReference type="GO" id="GO:0005737">
    <property type="term" value="C:cytoplasm"/>
    <property type="evidence" value="ECO:0007669"/>
    <property type="project" value="TreeGrafter"/>
</dbReference>
<feature type="domain" description="SRR1-like" evidence="2">
    <location>
        <begin position="98"/>
        <end position="263"/>
    </location>
</feature>
<dbReference type="EMBL" id="KZ305026">
    <property type="protein sequence ID" value="PIA53739.1"/>
    <property type="molecule type" value="Genomic_DNA"/>
</dbReference>
<dbReference type="InterPro" id="IPR012942">
    <property type="entry name" value="SRR1-like"/>
</dbReference>